<evidence type="ECO:0000313" key="2">
    <source>
        <dbReference type="Proteomes" id="UP001177021"/>
    </source>
</evidence>
<name>A0ACB0IYJ5_TRIPR</name>
<gene>
    <name evidence="1" type="ORF">MILVUS5_LOCUS7094</name>
</gene>
<protein>
    <submittedName>
        <fullName evidence="1">Uncharacterized protein</fullName>
    </submittedName>
</protein>
<accession>A0ACB0IYJ5</accession>
<comment type="caution">
    <text evidence="1">The sequence shown here is derived from an EMBL/GenBank/DDBJ whole genome shotgun (WGS) entry which is preliminary data.</text>
</comment>
<dbReference type="Proteomes" id="UP001177021">
    <property type="component" value="Unassembled WGS sequence"/>
</dbReference>
<dbReference type="EMBL" id="CASHSV030000013">
    <property type="protein sequence ID" value="CAJ2636623.1"/>
    <property type="molecule type" value="Genomic_DNA"/>
</dbReference>
<organism evidence="1 2">
    <name type="scientific">Trifolium pratense</name>
    <name type="common">Red clover</name>
    <dbReference type="NCBI Taxonomy" id="57577"/>
    <lineage>
        <taxon>Eukaryota</taxon>
        <taxon>Viridiplantae</taxon>
        <taxon>Streptophyta</taxon>
        <taxon>Embryophyta</taxon>
        <taxon>Tracheophyta</taxon>
        <taxon>Spermatophyta</taxon>
        <taxon>Magnoliopsida</taxon>
        <taxon>eudicotyledons</taxon>
        <taxon>Gunneridae</taxon>
        <taxon>Pentapetalae</taxon>
        <taxon>rosids</taxon>
        <taxon>fabids</taxon>
        <taxon>Fabales</taxon>
        <taxon>Fabaceae</taxon>
        <taxon>Papilionoideae</taxon>
        <taxon>50 kb inversion clade</taxon>
        <taxon>NPAAA clade</taxon>
        <taxon>Hologalegina</taxon>
        <taxon>IRL clade</taxon>
        <taxon>Trifolieae</taxon>
        <taxon>Trifolium</taxon>
    </lineage>
</organism>
<sequence length="92" mass="10898">MQRGKYIARFMKFIYVMIYFLFLFLVATKSKLDCRNDLDCKDIKCKPGWVAQCSVTNRCRCVPSSKPGSGHPWRTRPKKVHKFFMRVEDDDL</sequence>
<evidence type="ECO:0000313" key="1">
    <source>
        <dbReference type="EMBL" id="CAJ2636623.1"/>
    </source>
</evidence>
<keyword evidence="2" id="KW-1185">Reference proteome</keyword>
<proteinExistence type="predicted"/>
<reference evidence="1" key="1">
    <citation type="submission" date="2023-10" db="EMBL/GenBank/DDBJ databases">
        <authorList>
            <person name="Rodriguez Cubillos JULIANA M."/>
            <person name="De Vega J."/>
        </authorList>
    </citation>
    <scope>NUCLEOTIDE SEQUENCE</scope>
</reference>